<dbReference type="InterPro" id="IPR036915">
    <property type="entry name" value="Cyclin-like_sf"/>
</dbReference>
<dbReference type="GO" id="GO:0016538">
    <property type="term" value="F:cyclin-dependent protein serine/threonine kinase regulator activity"/>
    <property type="evidence" value="ECO:0007669"/>
    <property type="project" value="InterPro"/>
</dbReference>
<dbReference type="Proteomes" id="UP000722791">
    <property type="component" value="Unassembled WGS sequence"/>
</dbReference>
<evidence type="ECO:0000313" key="3">
    <source>
        <dbReference type="EMBL" id="GIM07491.1"/>
    </source>
</evidence>
<dbReference type="Proteomes" id="UP000747110">
    <property type="component" value="Unassembled WGS sequence"/>
</dbReference>
<evidence type="ECO:0000256" key="1">
    <source>
        <dbReference type="SAM" id="MobiDB-lite"/>
    </source>
</evidence>
<accession>A0A8J4GI35</accession>
<evidence type="ECO:0000313" key="5">
    <source>
        <dbReference type="Proteomes" id="UP000747110"/>
    </source>
</evidence>
<keyword evidence="5" id="KW-1185">Reference proteome</keyword>
<dbReference type="OrthoDB" id="25002at2759"/>
<dbReference type="PANTHER" id="PTHR10026">
    <property type="entry name" value="CYCLIN"/>
    <property type="match status" value="1"/>
</dbReference>
<comment type="caution">
    <text evidence="3">The sequence shown here is derived from an EMBL/GenBank/DDBJ whole genome shotgun (WGS) entry which is preliminary data.</text>
</comment>
<dbReference type="AlphaFoldDB" id="A0A8J4GI35"/>
<evidence type="ECO:0000313" key="4">
    <source>
        <dbReference type="Proteomes" id="UP000722791"/>
    </source>
</evidence>
<dbReference type="GO" id="GO:0006357">
    <property type="term" value="P:regulation of transcription by RNA polymerase II"/>
    <property type="evidence" value="ECO:0007669"/>
    <property type="project" value="InterPro"/>
</dbReference>
<dbReference type="SUPFAM" id="SSF47954">
    <property type="entry name" value="Cyclin-like"/>
    <property type="match status" value="1"/>
</dbReference>
<name>A0A8J4GI35_9CHLO</name>
<evidence type="ECO:0008006" key="6">
    <source>
        <dbReference type="Google" id="ProtNLM"/>
    </source>
</evidence>
<sequence>MEDVQTKLNVVPYFRTVCLLKACASLLRMPPRALASALAYLHFSHRAAIAGNFEDGAMLAACLLLASKVEEAAISNNHLLNVVKIMSQLQRNCLEPRGHGVETMLQGQEFQSHGHDVEAEGSALRPRLQVQQQAQEQPQGDRCQGCGSGARDDSSDGAHPSGTAGRQSGDGNGGSNADAAAAVAAGSLLLLQPDAVPPAALRACVSNCEVLVGSDYYVAKQAMLDAEQRLLRALQFRVTVAQPHALLLNAARCLRMPSGVQRLALAMLNDLWSYTDFCMLLVPSRSSPPHESNGGMSSGGIEVTLAVLEAAARLSRWQVWVPTRARDMGLQWWQLLGLARDDADMANLMTVVMQACGACHEATAAMSKTAAM</sequence>
<feature type="region of interest" description="Disordered" evidence="1">
    <location>
        <begin position="129"/>
        <end position="177"/>
    </location>
</feature>
<organism evidence="3 4">
    <name type="scientific">Volvox reticuliferus</name>
    <dbReference type="NCBI Taxonomy" id="1737510"/>
    <lineage>
        <taxon>Eukaryota</taxon>
        <taxon>Viridiplantae</taxon>
        <taxon>Chlorophyta</taxon>
        <taxon>core chlorophytes</taxon>
        <taxon>Chlorophyceae</taxon>
        <taxon>CS clade</taxon>
        <taxon>Chlamydomonadales</taxon>
        <taxon>Volvocaceae</taxon>
        <taxon>Volvox</taxon>
    </lineage>
</organism>
<dbReference type="InterPro" id="IPR043198">
    <property type="entry name" value="Cyclin/Ssn8"/>
</dbReference>
<feature type="compositionally biased region" description="Low complexity" evidence="1">
    <location>
        <begin position="129"/>
        <end position="138"/>
    </location>
</feature>
<dbReference type="EMBL" id="BNCP01000036">
    <property type="protein sequence ID" value="GIL86513.1"/>
    <property type="molecule type" value="Genomic_DNA"/>
</dbReference>
<reference evidence="3" key="1">
    <citation type="journal article" date="2021" name="Proc. Natl. Acad. Sci. U.S.A.">
        <title>Three genomes in the algal genus Volvox reveal the fate of a haploid sex-determining region after a transition to homothallism.</title>
        <authorList>
            <person name="Yamamoto K."/>
            <person name="Hamaji T."/>
            <person name="Kawai-Toyooka H."/>
            <person name="Matsuzaki R."/>
            <person name="Takahashi F."/>
            <person name="Nishimura Y."/>
            <person name="Kawachi M."/>
            <person name="Noguchi H."/>
            <person name="Minakuchi Y."/>
            <person name="Umen J.G."/>
            <person name="Toyoda A."/>
            <person name="Nozaki H."/>
        </authorList>
    </citation>
    <scope>NUCLEOTIDE SEQUENCE</scope>
    <source>
        <strain evidence="3">NIES-3785</strain>
        <strain evidence="2">NIES-3786</strain>
    </source>
</reference>
<dbReference type="Gene3D" id="1.10.472.10">
    <property type="entry name" value="Cyclin-like"/>
    <property type="match status" value="3"/>
</dbReference>
<gene>
    <name evidence="2" type="ORF">Vretifemale_14811</name>
    <name evidence="3" type="ORF">Vretimale_11612</name>
</gene>
<proteinExistence type="predicted"/>
<dbReference type="EMBL" id="BNCQ01000024">
    <property type="protein sequence ID" value="GIM07491.1"/>
    <property type="molecule type" value="Genomic_DNA"/>
</dbReference>
<evidence type="ECO:0000313" key="2">
    <source>
        <dbReference type="EMBL" id="GIL86513.1"/>
    </source>
</evidence>
<protein>
    <recommendedName>
        <fullName evidence="6">Cyclin N-terminal domain-containing protein</fullName>
    </recommendedName>
</protein>